<dbReference type="Gene3D" id="1.10.340.70">
    <property type="match status" value="1"/>
</dbReference>
<feature type="domain" description="Integrase zinc-binding" evidence="1">
    <location>
        <begin position="84"/>
        <end position="132"/>
    </location>
</feature>
<name>A0AAV5IQW8_9ROSI</name>
<protein>
    <recommendedName>
        <fullName evidence="1">Integrase zinc-binding domain-containing protein</fullName>
    </recommendedName>
</protein>
<feature type="non-terminal residue" evidence="2">
    <location>
        <position position="1"/>
    </location>
</feature>
<evidence type="ECO:0000313" key="3">
    <source>
        <dbReference type="Proteomes" id="UP001054252"/>
    </source>
</evidence>
<dbReference type="Pfam" id="PF17921">
    <property type="entry name" value="Integrase_H2C2"/>
    <property type="match status" value="1"/>
</dbReference>
<accession>A0AAV5IQW8</accession>
<dbReference type="InterPro" id="IPR041588">
    <property type="entry name" value="Integrase_H2C2"/>
</dbReference>
<evidence type="ECO:0000313" key="2">
    <source>
        <dbReference type="EMBL" id="GKV00639.1"/>
    </source>
</evidence>
<dbReference type="Proteomes" id="UP001054252">
    <property type="component" value="Unassembled WGS sequence"/>
</dbReference>
<dbReference type="PANTHER" id="PTHR48475:SF2">
    <property type="entry name" value="RIBONUCLEASE H"/>
    <property type="match status" value="1"/>
</dbReference>
<sequence length="230" mass="26234">FVEILDEPSFVKPRVMEISTDPDTPSWTDPILSFLRDGIVPEDRQEAMKLRRKASRYTLVDGVLYKRSFSLPLLRCLNPYEAEYALREVHEGVCGSHVGARTLAHKVLRQGYYWPNMYKDATHFVQRCLKCQFFAHLTHQPAEQLTTLVAPWPFAQWGLDLLGPFVKGVGGVTHLIVDMESRIRLWLIMELNLTAPLFEISVPVTGLNYSSPRFTIRSPTAWSNLLTSAS</sequence>
<comment type="caution">
    <text evidence="2">The sequence shown here is derived from an EMBL/GenBank/DDBJ whole genome shotgun (WGS) entry which is preliminary data.</text>
</comment>
<gene>
    <name evidence="2" type="ORF">SLEP1_g13303</name>
</gene>
<dbReference type="PANTHER" id="PTHR48475">
    <property type="entry name" value="RIBONUCLEASE H"/>
    <property type="match status" value="1"/>
</dbReference>
<proteinExistence type="predicted"/>
<dbReference type="AlphaFoldDB" id="A0AAV5IQW8"/>
<reference evidence="2 3" key="1">
    <citation type="journal article" date="2021" name="Commun. Biol.">
        <title>The genome of Shorea leprosula (Dipterocarpaceae) highlights the ecological relevance of drought in aseasonal tropical rainforests.</title>
        <authorList>
            <person name="Ng K.K.S."/>
            <person name="Kobayashi M.J."/>
            <person name="Fawcett J.A."/>
            <person name="Hatakeyama M."/>
            <person name="Paape T."/>
            <person name="Ng C.H."/>
            <person name="Ang C.C."/>
            <person name="Tnah L.H."/>
            <person name="Lee C.T."/>
            <person name="Nishiyama T."/>
            <person name="Sese J."/>
            <person name="O'Brien M.J."/>
            <person name="Copetti D."/>
            <person name="Mohd Noor M.I."/>
            <person name="Ong R.C."/>
            <person name="Putra M."/>
            <person name="Sireger I.Z."/>
            <person name="Indrioko S."/>
            <person name="Kosugi Y."/>
            <person name="Izuno A."/>
            <person name="Isagi Y."/>
            <person name="Lee S.L."/>
            <person name="Shimizu K.K."/>
        </authorList>
    </citation>
    <scope>NUCLEOTIDE SEQUENCE [LARGE SCALE GENOMIC DNA]</scope>
    <source>
        <strain evidence="2">214</strain>
    </source>
</reference>
<organism evidence="2 3">
    <name type="scientific">Rubroshorea leprosula</name>
    <dbReference type="NCBI Taxonomy" id="152421"/>
    <lineage>
        <taxon>Eukaryota</taxon>
        <taxon>Viridiplantae</taxon>
        <taxon>Streptophyta</taxon>
        <taxon>Embryophyta</taxon>
        <taxon>Tracheophyta</taxon>
        <taxon>Spermatophyta</taxon>
        <taxon>Magnoliopsida</taxon>
        <taxon>eudicotyledons</taxon>
        <taxon>Gunneridae</taxon>
        <taxon>Pentapetalae</taxon>
        <taxon>rosids</taxon>
        <taxon>malvids</taxon>
        <taxon>Malvales</taxon>
        <taxon>Dipterocarpaceae</taxon>
        <taxon>Rubroshorea</taxon>
    </lineage>
</organism>
<dbReference type="EMBL" id="BPVZ01000016">
    <property type="protein sequence ID" value="GKV00639.1"/>
    <property type="molecule type" value="Genomic_DNA"/>
</dbReference>
<evidence type="ECO:0000259" key="1">
    <source>
        <dbReference type="Pfam" id="PF17921"/>
    </source>
</evidence>
<keyword evidence="3" id="KW-1185">Reference proteome</keyword>